<dbReference type="PRINTS" id="PR00237">
    <property type="entry name" value="GPCRRHODOPSN"/>
</dbReference>
<gene>
    <name evidence="10" type="ORF">OCBIM_22035833mg</name>
</gene>
<evidence type="ECO:0000256" key="6">
    <source>
        <dbReference type="ARBA" id="ARBA00023170"/>
    </source>
</evidence>
<feature type="non-terminal residue" evidence="10">
    <location>
        <position position="204"/>
    </location>
</feature>
<evidence type="ECO:0000256" key="5">
    <source>
        <dbReference type="ARBA" id="ARBA00023136"/>
    </source>
</evidence>
<evidence type="ECO:0000313" key="10">
    <source>
        <dbReference type="EMBL" id="KOF74639.1"/>
    </source>
</evidence>
<sequence>MFQDSTFNIITVILNTYSSWITVSISVERLLAVYCPFSRRYSTKISNPYIVIFALFVIDIAEHSILFCLPLNPVYPFALTMVFYCLIPAVCLALSSITLTYKLFRQPKLGQNSRRSGANRNTNSVYIVIAINVVFLLTTLPASLYLFAIIFTDCIIDSTYHVLQTLALMNNCVNFIMYFIVSKSFRQNVKHICLKKPNQTNRRN</sequence>
<dbReference type="SUPFAM" id="SSF81321">
    <property type="entry name" value="Family A G protein-coupled receptor-like"/>
    <property type="match status" value="1"/>
</dbReference>
<dbReference type="Pfam" id="PF10324">
    <property type="entry name" value="7TM_GPCR_Srw"/>
    <property type="match status" value="1"/>
</dbReference>
<reference evidence="10" key="1">
    <citation type="submission" date="2015-07" db="EMBL/GenBank/DDBJ databases">
        <title>MeaNS - Measles Nucleotide Surveillance Program.</title>
        <authorList>
            <person name="Tran T."/>
            <person name="Druce J."/>
        </authorList>
    </citation>
    <scope>NUCLEOTIDE SEQUENCE</scope>
    <source>
        <strain evidence="10">UCB-OBI-ISO-001</strain>
        <tissue evidence="10">Gonad</tissue>
    </source>
</reference>
<keyword evidence="4" id="KW-0297">G-protein coupled receptor</keyword>
<feature type="domain" description="G-protein coupled receptors family 1 profile" evidence="9">
    <location>
        <begin position="1"/>
        <end position="178"/>
    </location>
</feature>
<keyword evidence="5 8" id="KW-0472">Membrane</keyword>
<feature type="transmembrane region" description="Helical" evidence="8">
    <location>
        <begin position="20"/>
        <end position="37"/>
    </location>
</feature>
<dbReference type="Gene3D" id="1.20.1070.10">
    <property type="entry name" value="Rhodopsin 7-helix transmembrane proteins"/>
    <property type="match status" value="1"/>
</dbReference>
<dbReference type="PANTHER" id="PTHR24243">
    <property type="entry name" value="G-PROTEIN COUPLED RECEPTOR"/>
    <property type="match status" value="1"/>
</dbReference>
<feature type="transmembrane region" description="Helical" evidence="8">
    <location>
        <begin position="162"/>
        <end position="181"/>
    </location>
</feature>
<evidence type="ECO:0000256" key="2">
    <source>
        <dbReference type="ARBA" id="ARBA00022692"/>
    </source>
</evidence>
<proteinExistence type="predicted"/>
<organism evidence="10">
    <name type="scientific">Octopus bimaculoides</name>
    <name type="common">California two-spotted octopus</name>
    <dbReference type="NCBI Taxonomy" id="37653"/>
    <lineage>
        <taxon>Eukaryota</taxon>
        <taxon>Metazoa</taxon>
        <taxon>Spiralia</taxon>
        <taxon>Lophotrochozoa</taxon>
        <taxon>Mollusca</taxon>
        <taxon>Cephalopoda</taxon>
        <taxon>Coleoidea</taxon>
        <taxon>Octopodiformes</taxon>
        <taxon>Octopoda</taxon>
        <taxon>Incirrata</taxon>
        <taxon>Octopodidae</taxon>
        <taxon>Octopus</taxon>
    </lineage>
</organism>
<evidence type="ECO:0000256" key="7">
    <source>
        <dbReference type="ARBA" id="ARBA00023224"/>
    </source>
</evidence>
<name>A0A0L8GCT7_OCTBM</name>
<protein>
    <recommendedName>
        <fullName evidence="9">G-protein coupled receptors family 1 profile domain-containing protein</fullName>
    </recommendedName>
</protein>
<dbReference type="InterPro" id="IPR019427">
    <property type="entry name" value="7TM_GPCR_serpentine_rcpt_Srw"/>
</dbReference>
<evidence type="ECO:0000259" key="9">
    <source>
        <dbReference type="PROSITE" id="PS50262"/>
    </source>
</evidence>
<dbReference type="PROSITE" id="PS50262">
    <property type="entry name" value="G_PROTEIN_RECEP_F1_2"/>
    <property type="match status" value="1"/>
</dbReference>
<keyword evidence="2 8" id="KW-0812">Transmembrane</keyword>
<dbReference type="EMBL" id="KQ422573">
    <property type="protein sequence ID" value="KOF74639.1"/>
    <property type="molecule type" value="Genomic_DNA"/>
</dbReference>
<comment type="subcellular location">
    <subcellularLocation>
        <location evidence="1">Membrane</location>
        <topology evidence="1">Multi-pass membrane protein</topology>
    </subcellularLocation>
</comment>
<dbReference type="PANTHER" id="PTHR24243:SF233">
    <property type="entry name" value="THYROTROPIN-RELEASING HORMONE RECEPTOR"/>
    <property type="match status" value="1"/>
</dbReference>
<feature type="transmembrane region" description="Helical" evidence="8">
    <location>
        <begin position="49"/>
        <end position="75"/>
    </location>
</feature>
<keyword evidence="6" id="KW-0675">Receptor</keyword>
<evidence type="ECO:0000256" key="3">
    <source>
        <dbReference type="ARBA" id="ARBA00022989"/>
    </source>
</evidence>
<keyword evidence="3 8" id="KW-1133">Transmembrane helix</keyword>
<feature type="transmembrane region" description="Helical" evidence="8">
    <location>
        <begin position="81"/>
        <end position="104"/>
    </location>
</feature>
<accession>A0A0L8GCT7</accession>
<evidence type="ECO:0000256" key="8">
    <source>
        <dbReference type="SAM" id="Phobius"/>
    </source>
</evidence>
<keyword evidence="7" id="KW-0807">Transducer</keyword>
<dbReference type="AlphaFoldDB" id="A0A0L8GCT7"/>
<dbReference type="InterPro" id="IPR017452">
    <property type="entry name" value="GPCR_Rhodpsn_7TM"/>
</dbReference>
<feature type="transmembrane region" description="Helical" evidence="8">
    <location>
        <begin position="125"/>
        <end position="150"/>
    </location>
</feature>
<evidence type="ECO:0000256" key="1">
    <source>
        <dbReference type="ARBA" id="ARBA00004141"/>
    </source>
</evidence>
<dbReference type="InterPro" id="IPR000276">
    <property type="entry name" value="GPCR_Rhodpsn"/>
</dbReference>
<evidence type="ECO:0000256" key="4">
    <source>
        <dbReference type="ARBA" id="ARBA00023040"/>
    </source>
</evidence>
<dbReference type="GO" id="GO:0008528">
    <property type="term" value="F:G protein-coupled peptide receptor activity"/>
    <property type="evidence" value="ECO:0007669"/>
    <property type="project" value="InterPro"/>
</dbReference>
<dbReference type="GO" id="GO:0005886">
    <property type="term" value="C:plasma membrane"/>
    <property type="evidence" value="ECO:0007669"/>
    <property type="project" value="TreeGrafter"/>
</dbReference>